<dbReference type="Proteomes" id="UP000242450">
    <property type="component" value="Chromosome 20"/>
</dbReference>
<keyword evidence="1" id="KW-0472">Membrane</keyword>
<sequence length="90" mass="10234">MSVCMLSPTSALGSVSGLLQVISLLGLVLLLLKAVQLYLCRQWLLKPLHQFPSPPSHWLYGHKQEFQDDSELQALLKRVEKYLSACVRWL</sequence>
<evidence type="ECO:0000256" key="1">
    <source>
        <dbReference type="SAM" id="Phobius"/>
    </source>
</evidence>
<accession>A0A212CFZ2</accession>
<dbReference type="EMBL" id="MKHE01000020">
    <property type="protein sequence ID" value="OWK04919.1"/>
    <property type="molecule type" value="Genomic_DNA"/>
</dbReference>
<dbReference type="AlphaFoldDB" id="A0A212CFZ2"/>
<keyword evidence="3" id="KW-1185">Reference proteome</keyword>
<comment type="caution">
    <text evidence="2">The sequence shown here is derived from an EMBL/GenBank/DDBJ whole genome shotgun (WGS) entry which is preliminary data.</text>
</comment>
<reference evidence="2 3" key="1">
    <citation type="journal article" date="2018" name="Mol. Genet. Genomics">
        <title>The red deer Cervus elaphus genome CerEla1.0: sequencing, annotating, genes, and chromosomes.</title>
        <authorList>
            <person name="Bana N.A."/>
            <person name="Nyiri A."/>
            <person name="Nagy J."/>
            <person name="Frank K."/>
            <person name="Nagy T."/>
            <person name="Steger V."/>
            <person name="Schiller M."/>
            <person name="Lakatos P."/>
            <person name="Sugar L."/>
            <person name="Horn P."/>
            <person name="Barta E."/>
            <person name="Orosz L."/>
        </authorList>
    </citation>
    <scope>NUCLEOTIDE SEQUENCE [LARGE SCALE GENOMIC DNA]</scope>
    <source>
        <strain evidence="2">Hungarian</strain>
    </source>
</reference>
<keyword evidence="1" id="KW-1133">Transmembrane helix</keyword>
<proteinExistence type="predicted"/>
<gene>
    <name evidence="2" type="ORF">Celaphus_00002572</name>
</gene>
<organism evidence="2 3">
    <name type="scientific">Cervus elaphus hippelaphus</name>
    <name type="common">European red deer</name>
    <dbReference type="NCBI Taxonomy" id="46360"/>
    <lineage>
        <taxon>Eukaryota</taxon>
        <taxon>Metazoa</taxon>
        <taxon>Chordata</taxon>
        <taxon>Craniata</taxon>
        <taxon>Vertebrata</taxon>
        <taxon>Euteleostomi</taxon>
        <taxon>Mammalia</taxon>
        <taxon>Eutheria</taxon>
        <taxon>Laurasiatheria</taxon>
        <taxon>Artiodactyla</taxon>
        <taxon>Ruminantia</taxon>
        <taxon>Pecora</taxon>
        <taxon>Cervidae</taxon>
        <taxon>Cervinae</taxon>
        <taxon>Cervus</taxon>
    </lineage>
</organism>
<evidence type="ECO:0000313" key="2">
    <source>
        <dbReference type="EMBL" id="OWK04919.1"/>
    </source>
</evidence>
<feature type="transmembrane region" description="Helical" evidence="1">
    <location>
        <begin position="12"/>
        <end position="32"/>
    </location>
</feature>
<evidence type="ECO:0000313" key="3">
    <source>
        <dbReference type="Proteomes" id="UP000242450"/>
    </source>
</evidence>
<protein>
    <submittedName>
        <fullName evidence="2">CYP4A22</fullName>
    </submittedName>
</protein>
<keyword evidence="1" id="KW-0812">Transmembrane</keyword>
<name>A0A212CFZ2_CEREH</name>
<dbReference type="OrthoDB" id="9632473at2759"/>